<name>E2ZBY0_9FIRM</name>
<dbReference type="OrthoDB" id="3191556at2"/>
<organism evidence="1 2">
    <name type="scientific">Megasphaera micronuciformis F0359</name>
    <dbReference type="NCBI Taxonomy" id="706434"/>
    <lineage>
        <taxon>Bacteria</taxon>
        <taxon>Bacillati</taxon>
        <taxon>Bacillota</taxon>
        <taxon>Negativicutes</taxon>
        <taxon>Veillonellales</taxon>
        <taxon>Veillonellaceae</taxon>
        <taxon>Megasphaera</taxon>
    </lineage>
</organism>
<dbReference type="AlphaFoldDB" id="E2ZBY0"/>
<dbReference type="STRING" id="706434.HMPREF9429_01150"/>
<dbReference type="eggNOG" id="COG1397">
    <property type="taxonomic scope" value="Bacteria"/>
</dbReference>
<proteinExistence type="predicted"/>
<dbReference type="HOGENOM" id="CLU_044062_0_0_9"/>
<protein>
    <submittedName>
        <fullName evidence="1">Uncharacterized protein</fullName>
    </submittedName>
</protein>
<comment type="caution">
    <text evidence="1">The sequence shown here is derived from an EMBL/GenBank/DDBJ whole genome shotgun (WGS) entry which is preliminary data.</text>
</comment>
<evidence type="ECO:0000313" key="2">
    <source>
        <dbReference type="Proteomes" id="UP000003195"/>
    </source>
</evidence>
<sequence length="377" mass="43291">MEGNFEDGMLRKIEIDTSLPYGEAWGDGCEFRQQLTISLDGTAHIQRCGYVGNNKVFLEDRTFTMLGDDAESLFSSFEECEFPEAEYPLDINGGIYDVKLTDTDGSELRYIGRLGTDLFSDDKSLSDCVREKTGISNLWVFDGNRDCITYLKIEYERTTTVCVTDIDVEPLKWTYNEVLTVDYETQTVEISRKIADGCRVTNSYYVEDGVRRLLKSLDANGFDKIEGNPSDAIDNPLDRRLYTVTLMTKRRDMQVIAGSYDKRSLPAMWPDLMNKIYSFISAYGIGELFDRHTYAKAKRLATDFIYCQVAFSRSSYTYSYIADEDIYREGDLVVVPVGPSNDERVVRIERIDYYSADEVPYPVEKTKHIIRKYEESN</sequence>
<dbReference type="EMBL" id="AECS01000037">
    <property type="protein sequence ID" value="EFQ03967.1"/>
    <property type="molecule type" value="Genomic_DNA"/>
</dbReference>
<reference evidence="1 2" key="1">
    <citation type="submission" date="2010-08" db="EMBL/GenBank/DDBJ databases">
        <authorList>
            <person name="Weinstock G."/>
            <person name="Sodergren E."/>
            <person name="Clifton S."/>
            <person name="Fulton L."/>
            <person name="Fulton B."/>
            <person name="Courtney L."/>
            <person name="Fronick C."/>
            <person name="Harrison M."/>
            <person name="Strong C."/>
            <person name="Farmer C."/>
            <person name="Delahaunty K."/>
            <person name="Markovic C."/>
            <person name="Hall O."/>
            <person name="Minx P."/>
            <person name="Tomlinson C."/>
            <person name="Mitreva M."/>
            <person name="Hou S."/>
            <person name="Chen J."/>
            <person name="Wollam A."/>
            <person name="Pepin K.H."/>
            <person name="Johnson M."/>
            <person name="Bhonagiri V."/>
            <person name="Zhang X."/>
            <person name="Suruliraj S."/>
            <person name="Warren W."/>
            <person name="Chinwalla A."/>
            <person name="Mardis E.R."/>
            <person name="Wilson R.K."/>
        </authorList>
    </citation>
    <scope>NUCLEOTIDE SEQUENCE [LARGE SCALE GENOMIC DNA]</scope>
    <source>
        <strain evidence="1 2">F0359</strain>
    </source>
</reference>
<keyword evidence="2" id="KW-1185">Reference proteome</keyword>
<accession>E2ZBY0</accession>
<evidence type="ECO:0000313" key="1">
    <source>
        <dbReference type="EMBL" id="EFQ03967.1"/>
    </source>
</evidence>
<gene>
    <name evidence="1" type="ORF">HMPREF9429_01150</name>
</gene>
<dbReference type="RefSeq" id="WP_006942271.1">
    <property type="nucleotide sequence ID" value="NZ_GL538208.1"/>
</dbReference>
<dbReference type="Proteomes" id="UP000003195">
    <property type="component" value="Unassembled WGS sequence"/>
</dbReference>